<dbReference type="SUPFAM" id="SSF52540">
    <property type="entry name" value="P-loop containing nucleoside triphosphate hydrolases"/>
    <property type="match status" value="1"/>
</dbReference>
<dbReference type="InterPro" id="IPR011545">
    <property type="entry name" value="DEAD/DEAH_box_helicase_dom"/>
</dbReference>
<dbReference type="InterPro" id="IPR032284">
    <property type="entry name" value="RecQ_Zn-bd"/>
</dbReference>
<accession>A0ABV8AZ60</accession>
<name>A0ABV8AZ60_9BACI</name>
<dbReference type="SMART" id="SM00487">
    <property type="entry name" value="DEXDc"/>
    <property type="match status" value="1"/>
</dbReference>
<dbReference type="Pfam" id="PF00270">
    <property type="entry name" value="DEAD"/>
    <property type="match status" value="1"/>
</dbReference>
<gene>
    <name evidence="11" type="ORF">ACFOU2_04280</name>
</gene>
<evidence type="ECO:0000256" key="5">
    <source>
        <dbReference type="ARBA" id="ARBA00023125"/>
    </source>
</evidence>
<protein>
    <recommendedName>
        <fullName evidence="6">ATP-dependent DNA helicase RecQ</fullName>
    </recommendedName>
    <alternativeName>
        <fullName evidence="7">DNA 3'-5' helicase RecQ</fullName>
    </alternativeName>
</protein>
<keyword evidence="4" id="KW-0067">ATP-binding</keyword>
<evidence type="ECO:0000256" key="1">
    <source>
        <dbReference type="ARBA" id="ARBA00022741"/>
    </source>
</evidence>
<keyword evidence="5" id="KW-0238">DNA-binding</keyword>
<dbReference type="InterPro" id="IPR001763">
    <property type="entry name" value="Rhodanese-like_dom"/>
</dbReference>
<evidence type="ECO:0000259" key="8">
    <source>
        <dbReference type="PROSITE" id="PS50206"/>
    </source>
</evidence>
<dbReference type="InterPro" id="IPR001650">
    <property type="entry name" value="Helicase_C-like"/>
</dbReference>
<dbReference type="PROSITE" id="PS50206">
    <property type="entry name" value="RHODANESE_3"/>
    <property type="match status" value="1"/>
</dbReference>
<dbReference type="PROSITE" id="PS51194">
    <property type="entry name" value="HELICASE_CTER"/>
    <property type="match status" value="1"/>
</dbReference>
<keyword evidence="3 11" id="KW-0347">Helicase</keyword>
<sequence>MSNIWKSGDRLNIDEVLKQRFGHSQFRLGQREVIETVLDGEHVIAVLPTGTGKSLCYQLPAYILQQPVLIVSPLLSLMEDQVQQLKAKGEKRVIALNSFLSKSEKQQALERLSTYRFIYVSPEILQNPFIIEALKKVNIGLFVVDEAHCISQWGHDFRLDYLQLGDVSESLGRPTCLALTATATPAVIDDIMTQLKLADVKRLIYSVDRPNIALQVQRAEDFEHKKELLLQYVRKLKSPGIVYCSSRMWTETLALFLKDHGIKNVAFYHGGMEQDQRMLIQHQFLQNQLNVICCTSAFGMGINKPNIRFVIHFHLPIQMEAYLQEIGRAGRDGSDSLAVLLHSEKDDELAYSLMEMELPHPDVIKEVLLYIKTFQRSSYERVDLSLLEQHLLQIAHIHEVHWRFIRYHLEKNGVIHHRIVKTDFNVEKLTWVIARVVAERMDHKYAKFRAVKQMVVNTDCRREFLLHYFGQQLQRKPANCCDRCGIEFLHYETTRNEQKQNQWEFKGWKEELASLLRQSE</sequence>
<dbReference type="GO" id="GO:0003678">
    <property type="term" value="F:DNA helicase activity"/>
    <property type="evidence" value="ECO:0007669"/>
    <property type="project" value="UniProtKB-EC"/>
</dbReference>
<dbReference type="PANTHER" id="PTHR13710:SF84">
    <property type="entry name" value="ATP-DEPENDENT DNA HELICASE RECS-RELATED"/>
    <property type="match status" value="1"/>
</dbReference>
<keyword evidence="12" id="KW-1185">Reference proteome</keyword>
<feature type="domain" description="Helicase C-terminal" evidence="10">
    <location>
        <begin position="228"/>
        <end position="375"/>
    </location>
</feature>
<evidence type="ECO:0000256" key="7">
    <source>
        <dbReference type="ARBA" id="ARBA00044550"/>
    </source>
</evidence>
<organism evidence="11 12">
    <name type="scientific">Bacillus songklensis</name>
    <dbReference type="NCBI Taxonomy" id="1069116"/>
    <lineage>
        <taxon>Bacteria</taxon>
        <taxon>Bacillati</taxon>
        <taxon>Bacillota</taxon>
        <taxon>Bacilli</taxon>
        <taxon>Bacillales</taxon>
        <taxon>Bacillaceae</taxon>
        <taxon>Bacillus</taxon>
    </lineage>
</organism>
<dbReference type="RefSeq" id="WP_377912519.1">
    <property type="nucleotide sequence ID" value="NZ_JBHRZT010000020.1"/>
</dbReference>
<dbReference type="InterPro" id="IPR014001">
    <property type="entry name" value="Helicase_ATP-bd"/>
</dbReference>
<keyword evidence="1" id="KW-0547">Nucleotide-binding</keyword>
<dbReference type="EMBL" id="JBHRZT010000020">
    <property type="protein sequence ID" value="MFC3882757.1"/>
    <property type="molecule type" value="Genomic_DNA"/>
</dbReference>
<dbReference type="Pfam" id="PF00271">
    <property type="entry name" value="Helicase_C"/>
    <property type="match status" value="1"/>
</dbReference>
<evidence type="ECO:0000259" key="10">
    <source>
        <dbReference type="PROSITE" id="PS51194"/>
    </source>
</evidence>
<keyword evidence="2 11" id="KW-0378">Hydrolase</keyword>
<evidence type="ECO:0000256" key="3">
    <source>
        <dbReference type="ARBA" id="ARBA00022806"/>
    </source>
</evidence>
<evidence type="ECO:0000256" key="6">
    <source>
        <dbReference type="ARBA" id="ARBA00044535"/>
    </source>
</evidence>
<dbReference type="GO" id="GO:0016787">
    <property type="term" value="F:hydrolase activity"/>
    <property type="evidence" value="ECO:0007669"/>
    <property type="project" value="UniProtKB-KW"/>
</dbReference>
<dbReference type="CDD" id="cd17920">
    <property type="entry name" value="DEXHc_RecQ"/>
    <property type="match status" value="1"/>
</dbReference>
<dbReference type="InterPro" id="IPR002464">
    <property type="entry name" value="DNA/RNA_helicase_DEAH_CS"/>
</dbReference>
<dbReference type="Pfam" id="PF16124">
    <property type="entry name" value="RecQ_Zn_bind"/>
    <property type="match status" value="1"/>
</dbReference>
<dbReference type="Gene3D" id="3.40.50.300">
    <property type="entry name" value="P-loop containing nucleotide triphosphate hydrolases"/>
    <property type="match status" value="2"/>
</dbReference>
<dbReference type="InterPro" id="IPR027417">
    <property type="entry name" value="P-loop_NTPase"/>
</dbReference>
<reference evidence="12" key="1">
    <citation type="journal article" date="2019" name="Int. J. Syst. Evol. Microbiol.">
        <title>The Global Catalogue of Microorganisms (GCM) 10K type strain sequencing project: providing services to taxonomists for standard genome sequencing and annotation.</title>
        <authorList>
            <consortium name="The Broad Institute Genomics Platform"/>
            <consortium name="The Broad Institute Genome Sequencing Center for Infectious Disease"/>
            <person name="Wu L."/>
            <person name="Ma J."/>
        </authorList>
    </citation>
    <scope>NUCLEOTIDE SEQUENCE [LARGE SCALE GENOMIC DNA]</scope>
    <source>
        <strain evidence="12">CCUG 61889</strain>
    </source>
</reference>
<evidence type="ECO:0000256" key="4">
    <source>
        <dbReference type="ARBA" id="ARBA00022840"/>
    </source>
</evidence>
<dbReference type="PROSITE" id="PS51192">
    <property type="entry name" value="HELICASE_ATP_BIND_1"/>
    <property type="match status" value="1"/>
</dbReference>
<feature type="domain" description="Rhodanese" evidence="8">
    <location>
        <begin position="241"/>
        <end position="284"/>
    </location>
</feature>
<comment type="caution">
    <text evidence="11">The sequence shown here is derived from an EMBL/GenBank/DDBJ whole genome shotgun (WGS) entry which is preliminary data.</text>
</comment>
<evidence type="ECO:0000256" key="2">
    <source>
        <dbReference type="ARBA" id="ARBA00022801"/>
    </source>
</evidence>
<dbReference type="InterPro" id="IPR004589">
    <property type="entry name" value="DNA_helicase_ATP-dep_RecQ"/>
</dbReference>
<evidence type="ECO:0000313" key="12">
    <source>
        <dbReference type="Proteomes" id="UP001595752"/>
    </source>
</evidence>
<evidence type="ECO:0000259" key="9">
    <source>
        <dbReference type="PROSITE" id="PS51192"/>
    </source>
</evidence>
<dbReference type="PROSITE" id="PS00690">
    <property type="entry name" value="DEAH_ATP_HELICASE"/>
    <property type="match status" value="1"/>
</dbReference>
<dbReference type="Proteomes" id="UP001595752">
    <property type="component" value="Unassembled WGS sequence"/>
</dbReference>
<proteinExistence type="predicted"/>
<dbReference type="NCBIfam" id="TIGR00614">
    <property type="entry name" value="recQ_fam"/>
    <property type="match status" value="1"/>
</dbReference>
<evidence type="ECO:0000313" key="11">
    <source>
        <dbReference type="EMBL" id="MFC3882757.1"/>
    </source>
</evidence>
<dbReference type="PANTHER" id="PTHR13710">
    <property type="entry name" value="DNA HELICASE RECQ FAMILY MEMBER"/>
    <property type="match status" value="1"/>
</dbReference>
<feature type="domain" description="Helicase ATP-binding" evidence="9">
    <location>
        <begin position="34"/>
        <end position="201"/>
    </location>
</feature>
<dbReference type="SMART" id="SM00490">
    <property type="entry name" value="HELICc"/>
    <property type="match status" value="1"/>
</dbReference>